<evidence type="ECO:0008006" key="4">
    <source>
        <dbReference type="Google" id="ProtNLM"/>
    </source>
</evidence>
<proteinExistence type="predicted"/>
<feature type="transmembrane region" description="Helical" evidence="1">
    <location>
        <begin position="12"/>
        <end position="32"/>
    </location>
</feature>
<keyword evidence="1" id="KW-1133">Transmembrane helix</keyword>
<reference evidence="2 3" key="1">
    <citation type="journal article" date="2019" name="Int. J. Syst. Evol. Microbiol.">
        <title>The Global Catalogue of Microorganisms (GCM) 10K type strain sequencing project: providing services to taxonomists for standard genome sequencing and annotation.</title>
        <authorList>
            <consortium name="The Broad Institute Genomics Platform"/>
            <consortium name="The Broad Institute Genome Sequencing Center for Infectious Disease"/>
            <person name="Wu L."/>
            <person name="Ma J."/>
        </authorList>
    </citation>
    <scope>NUCLEOTIDE SEQUENCE [LARGE SCALE GENOMIC DNA]</scope>
    <source>
        <strain evidence="2 3">CGMCC 1.12125</strain>
    </source>
</reference>
<evidence type="ECO:0000313" key="3">
    <source>
        <dbReference type="Proteomes" id="UP001597119"/>
    </source>
</evidence>
<comment type="caution">
    <text evidence="2">The sequence shown here is derived from an EMBL/GenBank/DDBJ whole genome shotgun (WGS) entry which is preliminary data.</text>
</comment>
<gene>
    <name evidence="2" type="ORF">ACFR9U_14390</name>
</gene>
<dbReference type="RefSeq" id="WP_247381685.1">
    <property type="nucleotide sequence ID" value="NZ_JALLGV010000011.1"/>
</dbReference>
<keyword evidence="1" id="KW-0812">Transmembrane</keyword>
<sequence length="175" mass="18864">MREWITPRLKIAVVAACILALGGFYLTGNYLYSPCQDTLAFSAPVVDMNVSYESSTGAIDVTYHSGDELTAELTEGLSLVILDSETDAKSTYSLANSSADFPITPGRTFHLTNATVNNQPLTLGDEIVVVLHTHETPLPGYCRNSRTDNTLRFGTGRITVEQGDVAQNVSTTTAQ</sequence>
<organism evidence="2 3">
    <name type="scientific">Halorientalis brevis</name>
    <dbReference type="NCBI Taxonomy" id="1126241"/>
    <lineage>
        <taxon>Archaea</taxon>
        <taxon>Methanobacteriati</taxon>
        <taxon>Methanobacteriota</taxon>
        <taxon>Stenosarchaea group</taxon>
        <taxon>Halobacteria</taxon>
        <taxon>Halobacteriales</taxon>
        <taxon>Haloarculaceae</taxon>
        <taxon>Halorientalis</taxon>
    </lineage>
</organism>
<protein>
    <recommendedName>
        <fullName evidence="4">Archaeal Type IV pilin N-terminal domain-containing protein</fullName>
    </recommendedName>
</protein>
<evidence type="ECO:0000313" key="2">
    <source>
        <dbReference type="EMBL" id="MFD1588168.1"/>
    </source>
</evidence>
<accession>A0ABD6CED9</accession>
<dbReference type="EMBL" id="JBHUDJ010000009">
    <property type="protein sequence ID" value="MFD1588168.1"/>
    <property type="molecule type" value="Genomic_DNA"/>
</dbReference>
<dbReference type="AlphaFoldDB" id="A0ABD6CED9"/>
<evidence type="ECO:0000256" key="1">
    <source>
        <dbReference type="SAM" id="Phobius"/>
    </source>
</evidence>
<dbReference type="Proteomes" id="UP001597119">
    <property type="component" value="Unassembled WGS sequence"/>
</dbReference>
<keyword evidence="3" id="KW-1185">Reference proteome</keyword>
<name>A0ABD6CED9_9EURY</name>
<keyword evidence="1" id="KW-0472">Membrane</keyword>